<reference evidence="2 3" key="2">
    <citation type="journal article" date="2009" name="PLoS ONE">
        <title>The photosynthetic apparatus and its regulation in the aerobic gammaproteobacterium Congregibacter litoralis gen. nov., sp. nov.</title>
        <authorList>
            <person name="Spring S."/>
            <person name="Lunsdorf H."/>
            <person name="Fuchs B.M."/>
            <person name="Tindall B.J."/>
        </authorList>
    </citation>
    <scope>NUCLEOTIDE SEQUENCE [LARGE SCALE GENOMIC DNA]</scope>
    <source>
        <strain evidence="2">KT71</strain>
    </source>
</reference>
<protein>
    <recommendedName>
        <fullName evidence="4">Lipoprotein</fullName>
    </recommendedName>
</protein>
<proteinExistence type="predicted"/>
<evidence type="ECO:0000313" key="2">
    <source>
        <dbReference type="EMBL" id="EAQ97776.1"/>
    </source>
</evidence>
<dbReference type="RefSeq" id="WP_008295323.1">
    <property type="nucleotide sequence ID" value="NZ_CM002299.1"/>
</dbReference>
<feature type="compositionally biased region" description="Gly residues" evidence="1">
    <location>
        <begin position="55"/>
        <end position="68"/>
    </location>
</feature>
<reference evidence="2 3" key="1">
    <citation type="journal article" date="2007" name="Proc. Natl. Acad. Sci. U.S.A.">
        <title>Characterization of a marine gammaproteobacterium capable of aerobic anoxygenic photosynthesis.</title>
        <authorList>
            <person name="Fuchs B.M."/>
            <person name="Spring S."/>
            <person name="Teeling H."/>
            <person name="Quast C."/>
            <person name="Wulf J."/>
            <person name="Schattenhofer M."/>
            <person name="Yan S."/>
            <person name="Ferriera S."/>
            <person name="Johnson J."/>
            <person name="Glockner F.O."/>
            <person name="Amann R."/>
        </authorList>
    </citation>
    <scope>NUCLEOTIDE SEQUENCE [LARGE SCALE GENOMIC DNA]</scope>
    <source>
        <strain evidence="2">KT71</strain>
    </source>
</reference>
<keyword evidence="3" id="KW-1185">Reference proteome</keyword>
<sequence>MNKQFVLALVASGALVGLSGCSEGDSASIIIEAPTTDTGGGNVCNGDGSCSDGGDGGDDGGNGGGNGGTDPTACPTGTEEVASGTCLLSGTYTSDLTLAAGNVYHLDGRVNIGNGNCLLADATTCDNGDALVNATLTIEPGVSVRGLPSDDPLSAAVLHITRGSSINAVGTAAAPIIFSSVDPDFSTPGEWGGVQISGFAPHNACDTDPCNVDGEGEAGFIGGDDPADNSGVMRYVVLAENGVAINSDGDEINGLSLNAVGSGTEFDFIQIHETSDDGVEFYGGTANIKHLVVSNANDDSVDWDEGYQGNMQFVLVKQHGDGSGEAFEMDTEGSLAWLSKPTIVNTTVIADKQADDSPFITRFKDSTGGFFHNMVMTVAGDATGTFDTCAQIEDGAEANINTSLVFNNWIQDCSNISGAGGMLSNEPSVDNDSVVIAAAALDDILASQAPAASGITAIDWDAIGAAFDLPSMADGDPQDFDASFFEPTTYMGAVNPDGSDPWWAGWTLDFGAGNAIPPVVEGCPAGTEEVEAGVCRLNGTYLSDLTLTAGNVYQLDGRVNIGNGNCLLTDATTCQGGASLVNATLTIAPGVSVVGLPSDDPLAASVLHITRGSKINAVGTAMAPIVFSSVDDDIVGPGEWGGVQISGFAPHNACDSTPCNVDGEGEAGFIGGENPADDSGVMRYVILAENGVAINSDGDEINALSLNAVGSGTEFDFIQIYETTDDGVEFYGGTANVKHLVVVNANDDSVDWDEGFQGNMQYVLVKQHGQGSGEAFEMDTEGSLAWLSKPTVVNTTVIADKQADDSPFIMRFKDSTGGFFHNMVITVADDATGTFDTCAQIEDGAETNINTALVFNNWVQDCANESGAGGTLSNEPSVGNSSVVVEAAALDDILSSQAAAASGLTPIDWDAIGGSFALPSVSGGDPQDFDPDFFDPTDYSGAVNPDGSDPWWAGWTVEGSL</sequence>
<dbReference type="HOGENOM" id="CLU_005659_0_0_6"/>
<evidence type="ECO:0000313" key="3">
    <source>
        <dbReference type="Proteomes" id="UP000019205"/>
    </source>
</evidence>
<evidence type="ECO:0008006" key="4">
    <source>
        <dbReference type="Google" id="ProtNLM"/>
    </source>
</evidence>
<organism evidence="2 3">
    <name type="scientific">Congregibacter litoralis KT71</name>
    <dbReference type="NCBI Taxonomy" id="314285"/>
    <lineage>
        <taxon>Bacteria</taxon>
        <taxon>Pseudomonadati</taxon>
        <taxon>Pseudomonadota</taxon>
        <taxon>Gammaproteobacteria</taxon>
        <taxon>Cellvibrionales</taxon>
        <taxon>Halieaceae</taxon>
        <taxon>Congregibacter</taxon>
    </lineage>
</organism>
<name>A4A7Y1_9GAMM</name>
<dbReference type="AlphaFoldDB" id="A4A7Y1"/>
<evidence type="ECO:0000256" key="1">
    <source>
        <dbReference type="SAM" id="MobiDB-lite"/>
    </source>
</evidence>
<dbReference type="Proteomes" id="UP000019205">
    <property type="component" value="Chromosome"/>
</dbReference>
<dbReference type="PROSITE" id="PS51257">
    <property type="entry name" value="PROKAR_LIPOPROTEIN"/>
    <property type="match status" value="1"/>
</dbReference>
<dbReference type="PANTHER" id="PTHR41339:SF1">
    <property type="entry name" value="SECRETED PROTEIN"/>
    <property type="match status" value="1"/>
</dbReference>
<gene>
    <name evidence="2" type="ORF">KT71_14439</name>
</gene>
<accession>A4A7Y1</accession>
<dbReference type="OrthoDB" id="237393at2"/>
<feature type="region of interest" description="Disordered" evidence="1">
    <location>
        <begin position="55"/>
        <end position="76"/>
    </location>
</feature>
<dbReference type="EMBL" id="AAOA02000001">
    <property type="protein sequence ID" value="EAQ97776.1"/>
    <property type="molecule type" value="Genomic_DNA"/>
</dbReference>
<dbReference type="PANTHER" id="PTHR41339">
    <property type="entry name" value="LIPL48"/>
    <property type="match status" value="1"/>
</dbReference>
<dbReference type="STRING" id="314285.KT71_14439"/>
<comment type="caution">
    <text evidence="2">The sequence shown here is derived from an EMBL/GenBank/DDBJ whole genome shotgun (WGS) entry which is preliminary data.</text>
</comment>
<dbReference type="eggNOG" id="COG2182">
    <property type="taxonomic scope" value="Bacteria"/>
</dbReference>